<evidence type="ECO:0000313" key="1">
    <source>
        <dbReference type="EMBL" id="QDG49656.1"/>
    </source>
</evidence>
<organism evidence="1 2">
    <name type="scientific">Persicimonas caeni</name>
    <dbReference type="NCBI Taxonomy" id="2292766"/>
    <lineage>
        <taxon>Bacteria</taxon>
        <taxon>Deltaproteobacteria</taxon>
        <taxon>Bradymonadales</taxon>
        <taxon>Bradymonadaceae</taxon>
        <taxon>Persicimonas</taxon>
    </lineage>
</organism>
<keyword evidence="2" id="KW-1185">Reference proteome</keyword>
<dbReference type="RefSeq" id="WP_141196153.1">
    <property type="nucleotide sequence ID" value="NZ_CP041186.1"/>
</dbReference>
<sequence>MSPIADTDTSMATTPTFATLENEIDGVVANARISFALTTAQRAAEHGEWSRAVESLEKLAEKLSTWDVPREAWCELLVAAAWYAVRGSNVAALTPLFEGFAERAWPGPKHAKDRQSMPWELQEAFDEADRRGRYDAGHRLGRLVTALYPSCPLGSYATAHFAERNAQIHGHNVDTAEVAADFEQAAQLADALDMPATKERALLRAGALRLRTGTGRERGRELMREVDPAHFDRPDRLWYAVGMAHSPFWLDRVRAADAVLAVAEQDADPDQKPARDTTDTAAYLLDCAPIELQPLEIDRFEALADALGGQAKELKLRSHLEGIASAPATQAGEAADILAQSYGDDATDAERAQIAFCRAASDLVADGEHTGLDEGTVERVRNAFPVAAKVLEVLEPAVRADAPKLATALGELEGLFRKRGPAKRNLGALGPIALLWPHVLPLLRELRDDEDVDPTTVRRIEASTKEILTRWLPKAATPGYGWWALAANLLTHDLPDAAAQAARRALDHGESVGDDLERRVIAAILDRAVRGGEPEAMLEWLEVAEALRP</sequence>
<evidence type="ECO:0000313" key="2">
    <source>
        <dbReference type="Proteomes" id="UP000315995"/>
    </source>
</evidence>
<proteinExistence type="predicted"/>
<accession>A0A5B8Y0D5</accession>
<gene>
    <name evidence="1" type="ORF">FIV42_02535</name>
</gene>
<dbReference type="OrthoDB" id="5495143at2"/>
<reference evidence="1 2" key="1">
    <citation type="submission" date="2019-06" db="EMBL/GenBank/DDBJ databases">
        <title>Persicimonas caeni gen. nov., sp. nov., a predatory bacterium isolated from solar saltern.</title>
        <authorList>
            <person name="Wang S."/>
        </authorList>
    </citation>
    <scope>NUCLEOTIDE SEQUENCE [LARGE SCALE GENOMIC DNA]</scope>
    <source>
        <strain evidence="1 2">YN101</strain>
    </source>
</reference>
<protein>
    <submittedName>
        <fullName evidence="1">Uncharacterized protein</fullName>
    </submittedName>
</protein>
<dbReference type="Proteomes" id="UP000315995">
    <property type="component" value="Chromosome"/>
</dbReference>
<dbReference type="AlphaFoldDB" id="A0A4Y6PMX3"/>
<dbReference type="EMBL" id="CP041186">
    <property type="protein sequence ID" value="QDG49656.1"/>
    <property type="molecule type" value="Genomic_DNA"/>
</dbReference>
<name>A0A4Y6PMX3_PERCE</name>
<accession>A0A4Y6PMX3</accession>